<sequence>MSIYIAGFHIPISQNQALNAAGWASIIYWFNRCMPSATERARVQKEAGEIKAMPPGKQGQLISITHGLGLFVPIASFVFTLPFTGFCVPKWLAKTSLPPIENNELYLALRLGACAATFVGIFGARLTFKHLDSQWGAIGVRERPKIVKTGPYSLVRHPGYFLAMSEQLVLIPMFWNWIFAPAFVLTSIAFAIKMPMEIPLELDLSFIPPFPIPRSFTSSTMARPKGSTKAAAAATTENKKATTSKPRASKTAAAEKAEKTEKATTKKATPKATKAATAKAAAEPKKAPTRGRKRASDDEPATSAPAKPTKKAKADNDTAGETAAEETAAEETAAEEEPTKEETAEESTQPEPEKEAPKPKANGVKKSDSLLSTGSRRRGQPPKPKPAGSALNSVPAIPEHPRPAHQILVFGNGDSSQFGMGPNATGEYPRPRMQKFFKTASDEGKLGGEGAGVESLAAGGLHTLVVDEAGKVWTWGTNDDGALGRMVEGPDPEDPTKTIDSDVAESTPTVLKPLLDEEFRAVSVAAGNNVSLALGTNGQLRAWGSFRSNEGAFGFDGRPGSARIQYLPTTLEALTKDVFVQIACGGDHCLALTESGHVYVWGTGEQFQLGRKVLERHKKRGLFPEKLHLRNIVSIGCGAYHSFAIDKKGVVFAWGLNVKRQCGIPGEEDQILQPTPIPALHPDVLGHGARVIQASGGNHHSVFVTSDGRVYACGTLTDSQLGIGEDHPAIVDPEDEEEAMFAMSEPVLVPFPPPPTADKPDPDVGPYAEASVYPPRTPIVRVSVGTDYSLAVSKSGHVYSWGDGQSCELGLTKEEDDEESVVQQKTPKRIIWKNVDNWFVQDAGAGGQHCVLLVKKIEE</sequence>
<keyword evidence="8" id="KW-1185">Reference proteome</keyword>
<keyword evidence="2" id="KW-0677">Repeat</keyword>
<evidence type="ECO:0000256" key="3">
    <source>
        <dbReference type="PROSITE-ProRule" id="PRU00235"/>
    </source>
</evidence>
<dbReference type="PROSITE" id="PS50012">
    <property type="entry name" value="RCC1_3"/>
    <property type="match status" value="7"/>
</dbReference>
<dbReference type="InterPro" id="IPR000408">
    <property type="entry name" value="Reg_chr_condens"/>
</dbReference>
<keyword evidence="5" id="KW-1133">Transmembrane helix</keyword>
<dbReference type="PRINTS" id="PR00633">
    <property type="entry name" value="RCCNDNSATION"/>
</dbReference>
<keyword evidence="5" id="KW-0812">Transmembrane</keyword>
<feature type="repeat" description="RCC1" evidence="3">
    <location>
        <begin position="405"/>
        <end position="469"/>
    </location>
</feature>
<dbReference type="InterPro" id="IPR009091">
    <property type="entry name" value="RCC1/BLIP-II"/>
</dbReference>
<dbReference type="PROSITE" id="PS00626">
    <property type="entry name" value="RCC1_2"/>
    <property type="match status" value="3"/>
</dbReference>
<keyword evidence="1" id="KW-0344">Guanine-nucleotide releasing factor</keyword>
<organism evidence="7 8">
    <name type="scientific">Thanatephorus cucumeris (strain AG1-IB / isolate 7/3/14)</name>
    <name type="common">Lettuce bottom rot fungus</name>
    <name type="synonym">Rhizoctonia solani</name>
    <dbReference type="NCBI Taxonomy" id="1108050"/>
    <lineage>
        <taxon>Eukaryota</taxon>
        <taxon>Fungi</taxon>
        <taxon>Dikarya</taxon>
        <taxon>Basidiomycota</taxon>
        <taxon>Agaricomycotina</taxon>
        <taxon>Agaricomycetes</taxon>
        <taxon>Cantharellales</taxon>
        <taxon>Ceratobasidiaceae</taxon>
        <taxon>Rhizoctonia</taxon>
        <taxon>Rhizoctonia solani AG-1</taxon>
    </lineage>
</organism>
<gene>
    <name evidence="7" type="ORF">RSOLAG1IB_11004</name>
</gene>
<feature type="repeat" description="RCC1" evidence="3">
    <location>
        <begin position="796"/>
        <end position="856"/>
    </location>
</feature>
<evidence type="ECO:0000256" key="4">
    <source>
        <dbReference type="SAM" id="MobiDB-lite"/>
    </source>
</evidence>
<feature type="compositionally biased region" description="Low complexity" evidence="4">
    <location>
        <begin position="266"/>
        <end position="281"/>
    </location>
</feature>
<evidence type="ECO:0000313" key="8">
    <source>
        <dbReference type="Proteomes" id="UP000059188"/>
    </source>
</evidence>
<feature type="domain" description="RCC1-like" evidence="6">
    <location>
        <begin position="406"/>
        <end position="852"/>
    </location>
</feature>
<dbReference type="Gene3D" id="1.20.120.1630">
    <property type="match status" value="1"/>
</dbReference>
<dbReference type="GO" id="GO:0005737">
    <property type="term" value="C:cytoplasm"/>
    <property type="evidence" value="ECO:0007669"/>
    <property type="project" value="TreeGrafter"/>
</dbReference>
<feature type="repeat" description="RCC1" evidence="3">
    <location>
        <begin position="708"/>
        <end position="795"/>
    </location>
</feature>
<feature type="compositionally biased region" description="Basic and acidic residues" evidence="4">
    <location>
        <begin position="253"/>
        <end position="264"/>
    </location>
</feature>
<feature type="transmembrane region" description="Helical" evidence="5">
    <location>
        <begin position="61"/>
        <end position="85"/>
    </location>
</feature>
<feature type="transmembrane region" description="Helical" evidence="5">
    <location>
        <begin position="105"/>
        <end position="124"/>
    </location>
</feature>
<feature type="repeat" description="RCC1" evidence="3">
    <location>
        <begin position="596"/>
        <end position="648"/>
    </location>
</feature>
<dbReference type="STRING" id="1108050.A0A0B7G234"/>
<feature type="repeat" description="RCC1" evidence="3">
    <location>
        <begin position="649"/>
        <end position="707"/>
    </location>
</feature>
<protein>
    <submittedName>
        <fullName evidence="7">Protein pim1</fullName>
    </submittedName>
</protein>
<evidence type="ECO:0000259" key="6">
    <source>
        <dbReference type="Pfam" id="PF25390"/>
    </source>
</evidence>
<dbReference type="PANTHER" id="PTHR45982:SF1">
    <property type="entry name" value="REGULATOR OF CHROMOSOME CONDENSATION"/>
    <property type="match status" value="1"/>
</dbReference>
<name>A0A0B7G234_THACB</name>
<reference evidence="7 8" key="1">
    <citation type="submission" date="2014-11" db="EMBL/GenBank/DDBJ databases">
        <authorList>
            <person name="Wibberg Daniel"/>
        </authorList>
    </citation>
    <scope>NUCLEOTIDE SEQUENCE [LARGE SCALE GENOMIC DNA]</scope>
    <source>
        <strain evidence="7">Rhizoctonia solani AG1-IB 7/3/14</strain>
    </source>
</reference>
<proteinExistence type="predicted"/>
<feature type="compositionally biased region" description="Acidic residues" evidence="4">
    <location>
        <begin position="323"/>
        <end position="345"/>
    </location>
</feature>
<dbReference type="InterPro" id="IPR051553">
    <property type="entry name" value="Ran_GTPase-activating"/>
</dbReference>
<dbReference type="AlphaFoldDB" id="A0A0B7G234"/>
<feature type="repeat" description="RCC1" evidence="3">
    <location>
        <begin position="538"/>
        <end position="595"/>
    </location>
</feature>
<dbReference type="Pfam" id="PF25390">
    <property type="entry name" value="WD40_RLD"/>
    <property type="match status" value="1"/>
</dbReference>
<feature type="transmembrane region" description="Helical" evidence="5">
    <location>
        <begin position="174"/>
        <end position="192"/>
    </location>
</feature>
<evidence type="ECO:0000256" key="5">
    <source>
        <dbReference type="SAM" id="Phobius"/>
    </source>
</evidence>
<dbReference type="EMBL" id="LN679194">
    <property type="protein sequence ID" value="CEL64020.1"/>
    <property type="molecule type" value="Genomic_DNA"/>
</dbReference>
<dbReference type="SUPFAM" id="SSF50985">
    <property type="entry name" value="RCC1/BLIP-II"/>
    <property type="match status" value="1"/>
</dbReference>
<dbReference type="PANTHER" id="PTHR45982">
    <property type="entry name" value="REGULATOR OF CHROMOSOME CONDENSATION"/>
    <property type="match status" value="1"/>
</dbReference>
<accession>A0A0B7G234</accession>
<evidence type="ECO:0000313" key="7">
    <source>
        <dbReference type="EMBL" id="CEL64020.1"/>
    </source>
</evidence>
<evidence type="ECO:0000256" key="2">
    <source>
        <dbReference type="ARBA" id="ARBA00022737"/>
    </source>
</evidence>
<dbReference type="GO" id="GO:0005085">
    <property type="term" value="F:guanyl-nucleotide exchange factor activity"/>
    <property type="evidence" value="ECO:0007669"/>
    <property type="project" value="TreeGrafter"/>
</dbReference>
<dbReference type="Proteomes" id="UP000059188">
    <property type="component" value="Unassembled WGS sequence"/>
</dbReference>
<feature type="compositionally biased region" description="Low complexity" evidence="4">
    <location>
        <begin position="217"/>
        <end position="252"/>
    </location>
</feature>
<dbReference type="InterPro" id="IPR058923">
    <property type="entry name" value="RCC1-like_dom"/>
</dbReference>
<keyword evidence="5" id="KW-0472">Membrane</keyword>
<dbReference type="Gene3D" id="2.130.10.30">
    <property type="entry name" value="Regulator of chromosome condensation 1/beta-lactamase-inhibitor protein II"/>
    <property type="match status" value="1"/>
</dbReference>
<feature type="repeat" description="RCC1" evidence="3">
    <location>
        <begin position="470"/>
        <end position="537"/>
    </location>
</feature>
<evidence type="ECO:0000256" key="1">
    <source>
        <dbReference type="ARBA" id="ARBA00022658"/>
    </source>
</evidence>
<feature type="region of interest" description="Disordered" evidence="4">
    <location>
        <begin position="217"/>
        <end position="429"/>
    </location>
</feature>
<dbReference type="OrthoDB" id="61110at2759"/>